<comment type="caution">
    <text evidence="3">The sequence shown here is derived from an EMBL/GenBank/DDBJ whole genome shotgun (WGS) entry which is preliminary data.</text>
</comment>
<organism evidence="3 4">
    <name type="scientific">Nannochloropsis salina CCMP1776</name>
    <dbReference type="NCBI Taxonomy" id="1027361"/>
    <lineage>
        <taxon>Eukaryota</taxon>
        <taxon>Sar</taxon>
        <taxon>Stramenopiles</taxon>
        <taxon>Ochrophyta</taxon>
        <taxon>Eustigmatophyceae</taxon>
        <taxon>Eustigmatales</taxon>
        <taxon>Monodopsidaceae</taxon>
        <taxon>Microchloropsis</taxon>
        <taxon>Microchloropsis salina</taxon>
    </lineage>
</organism>
<evidence type="ECO:0000256" key="1">
    <source>
        <dbReference type="SAM" id="MobiDB-lite"/>
    </source>
</evidence>
<feature type="transmembrane region" description="Helical" evidence="2">
    <location>
        <begin position="342"/>
        <end position="365"/>
    </location>
</feature>
<keyword evidence="2" id="KW-1133">Transmembrane helix</keyword>
<accession>A0A4D9CNZ2</accession>
<proteinExistence type="predicted"/>
<protein>
    <recommendedName>
        <fullName evidence="5">Calmodulin</fullName>
    </recommendedName>
</protein>
<dbReference type="InterPro" id="IPR002048">
    <property type="entry name" value="EF_hand_dom"/>
</dbReference>
<name>A0A4D9CNZ2_9STRA</name>
<dbReference type="EMBL" id="SDOX01000149">
    <property type="protein sequence ID" value="TFJ80881.1"/>
    <property type="molecule type" value="Genomic_DNA"/>
</dbReference>
<evidence type="ECO:0008006" key="5">
    <source>
        <dbReference type="Google" id="ProtNLM"/>
    </source>
</evidence>
<dbReference type="OrthoDB" id="26525at2759"/>
<dbReference type="InterPro" id="IPR011992">
    <property type="entry name" value="EF-hand-dom_pair"/>
</dbReference>
<keyword evidence="2" id="KW-0472">Membrane</keyword>
<keyword evidence="4" id="KW-1185">Reference proteome</keyword>
<evidence type="ECO:0000313" key="4">
    <source>
        <dbReference type="Proteomes" id="UP000355283"/>
    </source>
</evidence>
<sequence>MKAIIQKANNNLNKSEEQNRRSVYQHESIALVSRNDSKHDDGLEMEDTDRDEQHEQSNKSTRGYIMSTANTMATGAGERHRETPRQEPNNYQPGGPGQEQRALSSPSYRQATTSPYDGRGKPLPHDATPTEAPAPNPREGQTAGESSTSLQTSISATVSHRANENAHLTPLSRSRSGSSPSLSSTGSMEHDVQPARGKKSGRRGPLGRGIHHPGGYSSLPASHGTEQGSNLPSKMNIVANLAYVRKTQEVVSLRHLSMGGPAWTKVLSLIAGGTVTGHECYGLAASFSFFSSSPPPSPTLLLLLVLHQGLCLLLGFSLLLLECRSVFCSTFLHKKTREYFKFLSYLWGRGLLYLVTGALLALRFLSSPPPSPPAPSLLFSPPSSSSSSSPPLPSPTYLDSFLSLYLTLLGALLLLLSLHYARRLSSTSHPTTLLPHHTTTDPLLLLRAKFDRADIYSHGKIPSTDLATICAELGSRLSHQELETAILTLDANRHGEVEYDDFVEWWQGR</sequence>
<dbReference type="SUPFAM" id="SSF47473">
    <property type="entry name" value="EF-hand"/>
    <property type="match status" value="1"/>
</dbReference>
<feature type="transmembrane region" description="Helical" evidence="2">
    <location>
        <begin position="300"/>
        <end position="321"/>
    </location>
</feature>
<feature type="region of interest" description="Disordered" evidence="1">
    <location>
        <begin position="1"/>
        <end position="231"/>
    </location>
</feature>
<dbReference type="Gene3D" id="1.10.238.10">
    <property type="entry name" value="EF-hand"/>
    <property type="match status" value="1"/>
</dbReference>
<dbReference type="GO" id="GO:0005509">
    <property type="term" value="F:calcium ion binding"/>
    <property type="evidence" value="ECO:0007669"/>
    <property type="project" value="InterPro"/>
</dbReference>
<feature type="transmembrane region" description="Helical" evidence="2">
    <location>
        <begin position="402"/>
        <end position="421"/>
    </location>
</feature>
<dbReference type="Proteomes" id="UP000355283">
    <property type="component" value="Unassembled WGS sequence"/>
</dbReference>
<reference evidence="3 4" key="1">
    <citation type="submission" date="2019-01" db="EMBL/GenBank/DDBJ databases">
        <title>Nuclear Genome Assembly of the Microalgal Biofuel strain Nannochloropsis salina CCMP1776.</title>
        <authorList>
            <person name="Hovde B."/>
        </authorList>
    </citation>
    <scope>NUCLEOTIDE SEQUENCE [LARGE SCALE GENOMIC DNA]</scope>
    <source>
        <strain evidence="3 4">CCMP1776</strain>
    </source>
</reference>
<feature type="compositionally biased region" description="Low complexity" evidence="1">
    <location>
        <begin position="169"/>
        <end position="187"/>
    </location>
</feature>
<feature type="compositionally biased region" description="Polar residues" evidence="1">
    <location>
        <begin position="101"/>
        <end position="115"/>
    </location>
</feature>
<gene>
    <name evidence="3" type="ORF">NSK_007772</name>
</gene>
<feature type="compositionally biased region" description="Polar residues" evidence="1">
    <location>
        <begin position="143"/>
        <end position="160"/>
    </location>
</feature>
<evidence type="ECO:0000313" key="3">
    <source>
        <dbReference type="EMBL" id="TFJ80881.1"/>
    </source>
</evidence>
<evidence type="ECO:0000256" key="2">
    <source>
        <dbReference type="SAM" id="Phobius"/>
    </source>
</evidence>
<keyword evidence="2" id="KW-0812">Transmembrane</keyword>
<dbReference type="CDD" id="cd00051">
    <property type="entry name" value="EFh"/>
    <property type="match status" value="1"/>
</dbReference>
<dbReference type="AlphaFoldDB" id="A0A4D9CNZ2"/>